<dbReference type="STRING" id="2282107.A0A286UAC8"/>
<protein>
    <recommendedName>
        <fullName evidence="3">Actin-like ATPase domain-containing</fullName>
    </recommendedName>
</protein>
<dbReference type="AlphaFoldDB" id="A0A286UAC8"/>
<comment type="caution">
    <text evidence="1">The sequence shown here is derived from an EMBL/GenBank/DDBJ whole genome shotgun (WGS) entry which is preliminary data.</text>
</comment>
<evidence type="ECO:0008006" key="3">
    <source>
        <dbReference type="Google" id="ProtNLM"/>
    </source>
</evidence>
<dbReference type="CDD" id="cd10170">
    <property type="entry name" value="ASKHA_NBD_HSP70"/>
    <property type="match status" value="1"/>
</dbReference>
<name>A0A286UAC8_9AGAM</name>
<organism evidence="1 2">
    <name type="scientific">Pyrrhoderma noxium</name>
    <dbReference type="NCBI Taxonomy" id="2282107"/>
    <lineage>
        <taxon>Eukaryota</taxon>
        <taxon>Fungi</taxon>
        <taxon>Dikarya</taxon>
        <taxon>Basidiomycota</taxon>
        <taxon>Agaricomycotina</taxon>
        <taxon>Agaricomycetes</taxon>
        <taxon>Hymenochaetales</taxon>
        <taxon>Hymenochaetaceae</taxon>
        <taxon>Pyrrhoderma</taxon>
    </lineage>
</organism>
<keyword evidence="2" id="KW-1185">Reference proteome</keyword>
<dbReference type="InParanoid" id="A0A286UAC8"/>
<sequence length="597" mass="66981">MSSNQTYPKAFDPKPYAGKTVHLVIGIDVGTMYSGVSYSVLRPGEVPKAQTVTRFTDQTSGDHKIPSIMYYDNSLKVRAAGATAVTESIKHEAEFEGWYKVEYFKLHLRPSNMRLNTNELEIKALPPSLTAVGVMGDFLGYLFQETLKYIRSHHTDGEDIITQTKNRITFVLSHPNGWAGLPQQKLREAAIHGGLIEDTTFGKSRIRFVSEGEASALACLASHLCPPDLKPGYRFTIADAGGGTLDITSYEITHTSPVRMKEITSSDCRFAGSIFVNMKMKELLEKKLAGSHYLHPELLEEIVNETFENTTKREFAESTKICWLQVGGRTETNPALGIRKGTLRLDGTELANCFTFPISEALQSIRQQRSACGTERLPVWLVGGFGSSPYLYNELKRELEADGVSLSRPDINISKAVANGDIYYALEHVVTGRVTKMTYGVECDVCYKPSDPDHVRRKHKVYNDVAGRQMLPSRFRPIVAKNAEVKETDAFAEWFTLYVPEGQDASSVELLYGYDGPAKDTMWADENRKSLNTLCCVSFDFTHLCKPENILICNGERFWVIKFQYEILFGSTELFIRAKWEEDGKTRFGPASIFYAD</sequence>
<evidence type="ECO:0000313" key="2">
    <source>
        <dbReference type="Proteomes" id="UP000217199"/>
    </source>
</evidence>
<accession>A0A286UAC8</accession>
<dbReference type="PANTHER" id="PTHR14187">
    <property type="entry name" value="ALPHA KINASE/ELONGATION FACTOR 2 KINASE"/>
    <property type="match status" value="1"/>
</dbReference>
<dbReference type="SUPFAM" id="SSF53067">
    <property type="entry name" value="Actin-like ATPase domain"/>
    <property type="match status" value="2"/>
</dbReference>
<dbReference type="Proteomes" id="UP000217199">
    <property type="component" value="Unassembled WGS sequence"/>
</dbReference>
<reference evidence="1 2" key="1">
    <citation type="journal article" date="2017" name="Mol. Ecol.">
        <title>Comparative and population genomic landscape of Phellinus noxius: A hypervariable fungus causing root rot in trees.</title>
        <authorList>
            <person name="Chung C.L."/>
            <person name="Lee T.J."/>
            <person name="Akiba M."/>
            <person name="Lee H.H."/>
            <person name="Kuo T.H."/>
            <person name="Liu D."/>
            <person name="Ke H.M."/>
            <person name="Yokoi T."/>
            <person name="Roa M.B."/>
            <person name="Lu M.J."/>
            <person name="Chang Y.Y."/>
            <person name="Ann P.J."/>
            <person name="Tsai J.N."/>
            <person name="Chen C.Y."/>
            <person name="Tzean S.S."/>
            <person name="Ota Y."/>
            <person name="Hattori T."/>
            <person name="Sahashi N."/>
            <person name="Liou R.F."/>
            <person name="Kikuchi T."/>
            <person name="Tsai I.J."/>
        </authorList>
    </citation>
    <scope>NUCLEOTIDE SEQUENCE [LARGE SCALE GENOMIC DNA]</scope>
    <source>
        <strain evidence="1 2">FFPRI411160</strain>
    </source>
</reference>
<gene>
    <name evidence="1" type="ORF">PNOK_0812900</name>
</gene>
<dbReference type="EMBL" id="NBII01000008">
    <property type="protein sequence ID" value="PAV16509.1"/>
    <property type="molecule type" value="Genomic_DNA"/>
</dbReference>
<proteinExistence type="predicted"/>
<dbReference type="PANTHER" id="PTHR14187:SF5">
    <property type="entry name" value="HEAT SHOCK 70 KDA PROTEIN 12A"/>
    <property type="match status" value="1"/>
</dbReference>
<dbReference type="Gene3D" id="3.30.420.40">
    <property type="match status" value="1"/>
</dbReference>
<dbReference type="InterPro" id="IPR043129">
    <property type="entry name" value="ATPase_NBD"/>
</dbReference>
<dbReference type="OrthoDB" id="2963168at2759"/>
<evidence type="ECO:0000313" key="1">
    <source>
        <dbReference type="EMBL" id="PAV16509.1"/>
    </source>
</evidence>